<gene>
    <name evidence="1" type="ORF">BKD09_28140</name>
</gene>
<dbReference type="EMBL" id="CP017637">
    <property type="protein sequence ID" value="APG12211.1"/>
    <property type="molecule type" value="Genomic_DNA"/>
</dbReference>
<evidence type="ECO:0000313" key="2">
    <source>
        <dbReference type="Proteomes" id="UP000181962"/>
    </source>
</evidence>
<dbReference type="AlphaFoldDB" id="A0A1L3FG01"/>
<proteinExistence type="predicted"/>
<name>A0A1L3FG01_BRAJP</name>
<dbReference type="Proteomes" id="UP000181962">
    <property type="component" value="Chromosome"/>
</dbReference>
<evidence type="ECO:0000313" key="1">
    <source>
        <dbReference type="EMBL" id="APG12211.1"/>
    </source>
</evidence>
<reference evidence="1 2" key="1">
    <citation type="submission" date="2016-11" db="EMBL/GenBank/DDBJ databases">
        <title>Complete Genome Sequence of Bradyrhizobium sp. strain J5, an isolated from soybean nodule in Hokkaido.</title>
        <authorList>
            <person name="Kanehara K."/>
        </authorList>
    </citation>
    <scope>NUCLEOTIDE SEQUENCE [LARGE SCALE GENOMIC DNA]</scope>
    <source>
        <strain evidence="1 2">J5</strain>
    </source>
</reference>
<organism evidence="1 2">
    <name type="scientific">Bradyrhizobium japonicum</name>
    <dbReference type="NCBI Taxonomy" id="375"/>
    <lineage>
        <taxon>Bacteria</taxon>
        <taxon>Pseudomonadati</taxon>
        <taxon>Pseudomonadota</taxon>
        <taxon>Alphaproteobacteria</taxon>
        <taxon>Hyphomicrobiales</taxon>
        <taxon>Nitrobacteraceae</taxon>
        <taxon>Bradyrhizobium</taxon>
    </lineage>
</organism>
<accession>A0A1L3FG01</accession>
<sequence>MKQSKPDDPGYVPGASCHLIISKQEIAVGNDQGRFRMVMQQTRGIGRALAKDFLTLLLTRFSEDHPDRFVAEKKRKRKADKPETVSYRPTVRFHPQMNGSLKKDLEEGRIGGFKLTRGSTKFRGEADEPAVQRLDVQLQARIAPARDFGKVKRLVDHVRQSLSAISFESLNVELVDDSGHHMETVSTATVDIANLGDGDMRYCKTVTMPDHDGEEAECYSAFHLPTKQFATKCIQTAEHWK</sequence>
<dbReference type="OrthoDB" id="8440250at2"/>
<protein>
    <submittedName>
        <fullName evidence="1">Uncharacterized protein</fullName>
    </submittedName>
</protein>
<dbReference type="RefSeq" id="WP_071914239.1">
    <property type="nucleotide sequence ID" value="NZ_CP017637.1"/>
</dbReference>